<dbReference type="InterPro" id="IPR036852">
    <property type="entry name" value="Peptidase_S8/S53_dom_sf"/>
</dbReference>
<dbReference type="InterPro" id="IPR034193">
    <property type="entry name" value="PCSK9_ProteinaseK-like"/>
</dbReference>
<dbReference type="InterPro" id="IPR050131">
    <property type="entry name" value="Peptidase_S8_subtilisin-like"/>
</dbReference>
<evidence type="ECO:0000256" key="1">
    <source>
        <dbReference type="ARBA" id="ARBA00011073"/>
    </source>
</evidence>
<evidence type="ECO:0000256" key="5">
    <source>
        <dbReference type="PROSITE-ProRule" id="PRU01240"/>
    </source>
</evidence>
<keyword evidence="2 5" id="KW-0645">Protease</keyword>
<reference evidence="10" key="1">
    <citation type="submission" date="2012-12" db="EMBL/GenBank/DDBJ databases">
        <authorList>
            <person name="Hellsten U."/>
            <person name="Grimwood J."/>
            <person name="Chapman J.A."/>
            <person name="Shapiro H."/>
            <person name="Aerts A."/>
            <person name="Otillar R.P."/>
            <person name="Terry A.Y."/>
            <person name="Boore J.L."/>
            <person name="Simakov O."/>
            <person name="Marletaz F."/>
            <person name="Cho S.-J."/>
            <person name="Edsinger-Gonzales E."/>
            <person name="Havlak P."/>
            <person name="Kuo D.-H."/>
            <person name="Larsson T."/>
            <person name="Lv J."/>
            <person name="Arendt D."/>
            <person name="Savage R."/>
            <person name="Osoegawa K."/>
            <person name="de Jong P."/>
            <person name="Lindberg D.R."/>
            <person name="Seaver E.C."/>
            <person name="Weisblat D.A."/>
            <person name="Putnam N.H."/>
            <person name="Grigoriev I.V."/>
            <person name="Rokhsar D.S."/>
        </authorList>
    </citation>
    <scope>NUCLEOTIDE SEQUENCE</scope>
    <source>
        <strain evidence="10">I ESC-2004</strain>
    </source>
</reference>
<keyword evidence="10" id="KW-1185">Reference proteome</keyword>
<dbReference type="GO" id="GO:0006508">
    <property type="term" value="P:proteolysis"/>
    <property type="evidence" value="ECO:0007669"/>
    <property type="project" value="UniProtKB-KW"/>
</dbReference>
<dbReference type="FunFam" id="3.40.50.200:FF:000007">
    <property type="entry name" value="Subtilisin-like serine protease"/>
    <property type="match status" value="1"/>
</dbReference>
<dbReference type="InterPro" id="IPR000209">
    <property type="entry name" value="Peptidase_S8/S53_dom"/>
</dbReference>
<evidence type="ECO:0000256" key="3">
    <source>
        <dbReference type="ARBA" id="ARBA00022801"/>
    </source>
</evidence>
<dbReference type="EnsemblMetazoa" id="CapteT127412">
    <property type="protein sequence ID" value="CapteP127412"/>
    <property type="gene ID" value="CapteG127412"/>
</dbReference>
<dbReference type="PROSITE" id="PS00138">
    <property type="entry name" value="SUBTILASE_SER"/>
    <property type="match status" value="1"/>
</dbReference>
<feature type="active site" description="Charge relay system" evidence="5">
    <location>
        <position position="58"/>
    </location>
</feature>
<evidence type="ECO:0000313" key="8">
    <source>
        <dbReference type="EMBL" id="ELU17424.1"/>
    </source>
</evidence>
<dbReference type="PROSITE" id="PS00136">
    <property type="entry name" value="SUBTILASE_ASP"/>
    <property type="match status" value="1"/>
</dbReference>
<evidence type="ECO:0000256" key="2">
    <source>
        <dbReference type="ARBA" id="ARBA00022670"/>
    </source>
</evidence>
<reference evidence="9" key="3">
    <citation type="submission" date="2015-06" db="UniProtKB">
        <authorList>
            <consortium name="EnsemblMetazoa"/>
        </authorList>
    </citation>
    <scope>IDENTIFICATION</scope>
</reference>
<dbReference type="Pfam" id="PF00082">
    <property type="entry name" value="Peptidase_S8"/>
    <property type="match status" value="1"/>
</dbReference>
<evidence type="ECO:0000256" key="6">
    <source>
        <dbReference type="RuleBase" id="RU003355"/>
    </source>
</evidence>
<dbReference type="HOGENOM" id="CLU_011263_1_0_1"/>
<dbReference type="InterPro" id="IPR023827">
    <property type="entry name" value="Peptidase_S8_Asp-AS"/>
</dbReference>
<feature type="active site" description="Charge relay system" evidence="5">
    <location>
        <position position="252"/>
    </location>
</feature>
<gene>
    <name evidence="8" type="ORF">CAPTEDRAFT_127412</name>
</gene>
<dbReference type="PANTHER" id="PTHR43806">
    <property type="entry name" value="PEPTIDASE S8"/>
    <property type="match status" value="1"/>
</dbReference>
<name>R7VFN0_CAPTE</name>
<evidence type="ECO:0000313" key="9">
    <source>
        <dbReference type="EnsemblMetazoa" id="CapteP127412"/>
    </source>
</evidence>
<protein>
    <recommendedName>
        <fullName evidence="7">Peptidase S8/S53 domain-containing protein</fullName>
    </recommendedName>
</protein>
<dbReference type="STRING" id="283909.R7VFN0"/>
<proteinExistence type="inferred from homology"/>
<dbReference type="InterPro" id="IPR023828">
    <property type="entry name" value="Peptidase_S8_Ser-AS"/>
</dbReference>
<dbReference type="OrthoDB" id="206201at2759"/>
<evidence type="ECO:0000256" key="4">
    <source>
        <dbReference type="ARBA" id="ARBA00022825"/>
    </source>
</evidence>
<evidence type="ECO:0000313" key="10">
    <source>
        <dbReference type="Proteomes" id="UP000014760"/>
    </source>
</evidence>
<sequence>MLPSRNASGECFKQQSGRLNWHLSRISSREKILNYGDRVQYTYSSSDDGADIDVYVMDSGIYLEHSEFEGRAKWGMTANSIYEGNGDLNGHGTHVASLVGGKTNGVAKGVNIIAVKVFDMSGQGSAVNIIEGIAWIAQDVESKRKGRKKRRAVVNMSFGFTRAVNVVEGALTELIAGGTSVVVAAGNSFVSACRICPARMASVTTVGASTIYSTLAWFSNYGSCVDIIAPGDEILGAGIEKPDTRVRQSGTSMAAPIVAGVAARFLSSFEDDERWPTPAEVQTYLIDHGNQNFLDLSNSGTPNVEVYSGISGCEDESENGVLCLAAPSLVQLLLVVLVLVKLLK</sequence>
<dbReference type="GO" id="GO:0005615">
    <property type="term" value="C:extracellular space"/>
    <property type="evidence" value="ECO:0007669"/>
    <property type="project" value="TreeGrafter"/>
</dbReference>
<feature type="domain" description="Peptidase S8/S53" evidence="7">
    <location>
        <begin position="51"/>
        <end position="288"/>
    </location>
</feature>
<feature type="active site" description="Charge relay system" evidence="5">
    <location>
        <position position="91"/>
    </location>
</feature>
<dbReference type="PANTHER" id="PTHR43806:SF11">
    <property type="entry name" value="CEREVISIN-RELATED"/>
    <property type="match status" value="1"/>
</dbReference>
<organism evidence="8">
    <name type="scientific">Capitella teleta</name>
    <name type="common">Polychaete worm</name>
    <dbReference type="NCBI Taxonomy" id="283909"/>
    <lineage>
        <taxon>Eukaryota</taxon>
        <taxon>Metazoa</taxon>
        <taxon>Spiralia</taxon>
        <taxon>Lophotrochozoa</taxon>
        <taxon>Annelida</taxon>
        <taxon>Polychaeta</taxon>
        <taxon>Sedentaria</taxon>
        <taxon>Scolecida</taxon>
        <taxon>Capitellidae</taxon>
        <taxon>Capitella</taxon>
    </lineage>
</organism>
<dbReference type="PROSITE" id="PS51892">
    <property type="entry name" value="SUBTILASE"/>
    <property type="match status" value="1"/>
</dbReference>
<dbReference type="OMA" id="SADKVCT"/>
<dbReference type="EMBL" id="KB292507">
    <property type="protein sequence ID" value="ELU17424.1"/>
    <property type="molecule type" value="Genomic_DNA"/>
</dbReference>
<evidence type="ECO:0000259" key="7">
    <source>
        <dbReference type="Pfam" id="PF00082"/>
    </source>
</evidence>
<dbReference type="AlphaFoldDB" id="R7VFN0"/>
<dbReference type="EMBL" id="AMQN01004065">
    <property type="status" value="NOT_ANNOTATED_CDS"/>
    <property type="molecule type" value="Genomic_DNA"/>
</dbReference>
<dbReference type="SUPFAM" id="SSF52743">
    <property type="entry name" value="Subtilisin-like"/>
    <property type="match status" value="1"/>
</dbReference>
<dbReference type="Gene3D" id="3.40.50.200">
    <property type="entry name" value="Peptidase S8/S53 domain"/>
    <property type="match status" value="1"/>
</dbReference>
<accession>R7VFN0</accession>
<dbReference type="CDD" id="cd04077">
    <property type="entry name" value="Peptidases_S8_PCSK9_ProteinaseK_like"/>
    <property type="match status" value="1"/>
</dbReference>
<keyword evidence="4 5" id="KW-0720">Serine protease</keyword>
<dbReference type="PROSITE" id="PS00137">
    <property type="entry name" value="SUBTILASE_HIS"/>
    <property type="match status" value="1"/>
</dbReference>
<dbReference type="InterPro" id="IPR022398">
    <property type="entry name" value="Peptidase_S8_His-AS"/>
</dbReference>
<dbReference type="Proteomes" id="UP000014760">
    <property type="component" value="Unassembled WGS sequence"/>
</dbReference>
<dbReference type="GO" id="GO:0004252">
    <property type="term" value="F:serine-type endopeptidase activity"/>
    <property type="evidence" value="ECO:0007669"/>
    <property type="project" value="UniProtKB-UniRule"/>
</dbReference>
<dbReference type="PRINTS" id="PR00723">
    <property type="entry name" value="SUBTILISIN"/>
</dbReference>
<dbReference type="InterPro" id="IPR015500">
    <property type="entry name" value="Peptidase_S8_subtilisin-rel"/>
</dbReference>
<comment type="similarity">
    <text evidence="1 5 6">Belongs to the peptidase S8 family.</text>
</comment>
<keyword evidence="3 5" id="KW-0378">Hydrolase</keyword>
<reference evidence="8 10" key="2">
    <citation type="journal article" date="2013" name="Nature">
        <title>Insights into bilaterian evolution from three spiralian genomes.</title>
        <authorList>
            <person name="Simakov O."/>
            <person name="Marletaz F."/>
            <person name="Cho S.J."/>
            <person name="Edsinger-Gonzales E."/>
            <person name="Havlak P."/>
            <person name="Hellsten U."/>
            <person name="Kuo D.H."/>
            <person name="Larsson T."/>
            <person name="Lv J."/>
            <person name="Arendt D."/>
            <person name="Savage R."/>
            <person name="Osoegawa K."/>
            <person name="de Jong P."/>
            <person name="Grimwood J."/>
            <person name="Chapman J.A."/>
            <person name="Shapiro H."/>
            <person name="Aerts A."/>
            <person name="Otillar R.P."/>
            <person name="Terry A.Y."/>
            <person name="Boore J.L."/>
            <person name="Grigoriev I.V."/>
            <person name="Lindberg D.R."/>
            <person name="Seaver E.C."/>
            <person name="Weisblat D.A."/>
            <person name="Putnam N.H."/>
            <person name="Rokhsar D.S."/>
        </authorList>
    </citation>
    <scope>NUCLEOTIDE SEQUENCE</scope>
    <source>
        <strain evidence="8 10">I ESC-2004</strain>
    </source>
</reference>